<evidence type="ECO:0000256" key="1">
    <source>
        <dbReference type="SAM" id="MobiDB-lite"/>
    </source>
</evidence>
<protein>
    <submittedName>
        <fullName evidence="2">Uncharacterized protein</fullName>
    </submittedName>
</protein>
<reference evidence="2" key="1">
    <citation type="submission" date="2007-04" db="EMBL/GenBank/DDBJ databases">
        <title>Complete sequence of chromosome of Rhodobacter sphaeroides ATCC 17025.</title>
        <authorList>
            <consortium name="US DOE Joint Genome Institute"/>
            <person name="Copeland A."/>
            <person name="Lucas S."/>
            <person name="Lapidus A."/>
            <person name="Barry K."/>
            <person name="Detter J.C."/>
            <person name="Glavina del Rio T."/>
            <person name="Hammon N."/>
            <person name="Israni S."/>
            <person name="Dalin E."/>
            <person name="Tice H."/>
            <person name="Pitluck S."/>
            <person name="Chertkov O."/>
            <person name="Brettin T."/>
            <person name="Bruce D."/>
            <person name="Han C."/>
            <person name="Schmutz J."/>
            <person name="Larimer F."/>
            <person name="Land M."/>
            <person name="Hauser L."/>
            <person name="Kyrpides N."/>
            <person name="Kim E."/>
            <person name="Richardson P."/>
            <person name="Mackenzie C."/>
            <person name="Choudhary M."/>
            <person name="Donohue T.J."/>
            <person name="Kaplan S."/>
        </authorList>
    </citation>
    <scope>NUCLEOTIDE SEQUENCE [LARGE SCALE GENOMIC DNA]</scope>
    <source>
        <strain evidence="2">ATCC 17025</strain>
    </source>
</reference>
<accession>A4WS22</accession>
<proteinExistence type="predicted"/>
<feature type="compositionally biased region" description="Basic and acidic residues" evidence="1">
    <location>
        <begin position="115"/>
        <end position="134"/>
    </location>
</feature>
<dbReference type="STRING" id="349102.Rsph17025_1285"/>
<organism evidence="2">
    <name type="scientific">Cereibacter sphaeroides (strain ATCC 17025 / ATH 2.4.3)</name>
    <name type="common">Rhodobacter sphaeroides</name>
    <dbReference type="NCBI Taxonomy" id="349102"/>
    <lineage>
        <taxon>Bacteria</taxon>
        <taxon>Pseudomonadati</taxon>
        <taxon>Pseudomonadota</taxon>
        <taxon>Alphaproteobacteria</taxon>
        <taxon>Rhodobacterales</taxon>
        <taxon>Paracoccaceae</taxon>
        <taxon>Cereibacter</taxon>
    </lineage>
</organism>
<feature type="region of interest" description="Disordered" evidence="1">
    <location>
        <begin position="102"/>
        <end position="134"/>
    </location>
</feature>
<sequence length="134" mass="15363">MALASLLILHLAKLAEQEAKFIGIFRLDLDTDRRPRSLRGSGIGLQDQLAVVGEVYHGSPPPELGTGGDPQDRLQREHGARQTHGLADLRVIVRLDRLAGGDEQQRRDDHRRRRREDQRDEAQHGRLTPWRDRW</sequence>
<feature type="region of interest" description="Disordered" evidence="1">
    <location>
        <begin position="56"/>
        <end position="85"/>
    </location>
</feature>
<dbReference type="AlphaFoldDB" id="A4WS22"/>
<evidence type="ECO:0000313" key="2">
    <source>
        <dbReference type="EMBL" id="ABP70186.1"/>
    </source>
</evidence>
<feature type="compositionally biased region" description="Basic and acidic residues" evidence="1">
    <location>
        <begin position="70"/>
        <end position="80"/>
    </location>
</feature>
<dbReference type="KEGG" id="rsq:Rsph17025_1285"/>
<dbReference type="HOGENOM" id="CLU_1894606_0_0_5"/>
<dbReference type="BioCyc" id="RSPH349102:G1G8M-2181-MONOMER"/>
<name>A4WS22_CERS5</name>
<dbReference type="BioCyc" id="RSPH349102:G1G8M-1320-MONOMER"/>
<gene>
    <name evidence="2" type="ordered locus">Rsph17025_1285</name>
    <name evidence="3" type="ordered locus">Rsph17025_2115</name>
</gene>
<dbReference type="EMBL" id="CP000661">
    <property type="protein sequence ID" value="ABP70186.1"/>
    <property type="molecule type" value="Genomic_DNA"/>
</dbReference>
<evidence type="ECO:0000313" key="3">
    <source>
        <dbReference type="EMBL" id="ABP71006.1"/>
    </source>
</evidence>
<dbReference type="EMBL" id="CP000661">
    <property type="protein sequence ID" value="ABP71006.1"/>
    <property type="molecule type" value="Genomic_DNA"/>
</dbReference>
<dbReference type="KEGG" id="rsq:Rsph17025_2115"/>